<dbReference type="KEGG" id="ocy:OSSY52_06820"/>
<evidence type="ECO:0008006" key="6">
    <source>
        <dbReference type="Google" id="ProtNLM"/>
    </source>
</evidence>
<dbReference type="GO" id="GO:0046872">
    <property type="term" value="F:metal ion binding"/>
    <property type="evidence" value="ECO:0007669"/>
    <property type="project" value="UniProtKB-KW"/>
</dbReference>
<evidence type="ECO:0000256" key="2">
    <source>
        <dbReference type="ARBA" id="ARBA00022801"/>
    </source>
</evidence>
<dbReference type="NCBIfam" id="TIGR01488">
    <property type="entry name" value="HAD-SF-IB"/>
    <property type="match status" value="1"/>
</dbReference>
<keyword evidence="2" id="KW-0378">Hydrolase</keyword>
<gene>
    <name evidence="4" type="ORF">OSSY52_06820</name>
</gene>
<keyword evidence="1" id="KW-0479">Metal-binding</keyword>
<dbReference type="RefSeq" id="WP_190615624.1">
    <property type="nucleotide sequence ID" value="NZ_AP018712.1"/>
</dbReference>
<reference evidence="4 5" key="1">
    <citation type="submission" date="2018-06" db="EMBL/GenBank/DDBJ databases">
        <title>Genome sequencing of Oceanotoga sp. sy52.</title>
        <authorList>
            <person name="Mori K."/>
        </authorList>
    </citation>
    <scope>NUCLEOTIDE SEQUENCE [LARGE SCALE GENOMIC DNA]</scope>
    <source>
        <strain evidence="5">sy52</strain>
    </source>
</reference>
<dbReference type="Gene3D" id="3.40.50.1000">
    <property type="entry name" value="HAD superfamily/HAD-like"/>
    <property type="match status" value="1"/>
</dbReference>
<dbReference type="EMBL" id="AP018712">
    <property type="protein sequence ID" value="BBE30541.1"/>
    <property type="molecule type" value="Genomic_DNA"/>
</dbReference>
<keyword evidence="3" id="KW-0460">Magnesium</keyword>
<dbReference type="PANTHER" id="PTHR43344">
    <property type="entry name" value="PHOSPHOSERINE PHOSPHATASE"/>
    <property type="match status" value="1"/>
</dbReference>
<dbReference type="Pfam" id="PF12710">
    <property type="entry name" value="HAD"/>
    <property type="match status" value="1"/>
</dbReference>
<dbReference type="InterPro" id="IPR006385">
    <property type="entry name" value="HAD_hydro_SerB1"/>
</dbReference>
<protein>
    <recommendedName>
        <fullName evidence="6">Haloacid dehalogenase</fullName>
    </recommendedName>
</protein>
<keyword evidence="5" id="KW-1185">Reference proteome</keyword>
<dbReference type="SUPFAM" id="SSF56784">
    <property type="entry name" value="HAD-like"/>
    <property type="match status" value="1"/>
</dbReference>
<evidence type="ECO:0000256" key="1">
    <source>
        <dbReference type="ARBA" id="ARBA00022723"/>
    </source>
</evidence>
<evidence type="ECO:0000313" key="4">
    <source>
        <dbReference type="EMBL" id="BBE30541.1"/>
    </source>
</evidence>
<evidence type="ECO:0000313" key="5">
    <source>
        <dbReference type="Proteomes" id="UP000516361"/>
    </source>
</evidence>
<dbReference type="Proteomes" id="UP000516361">
    <property type="component" value="Chromosome"/>
</dbReference>
<dbReference type="InterPro" id="IPR050582">
    <property type="entry name" value="HAD-like_SerB"/>
</dbReference>
<dbReference type="InterPro" id="IPR023214">
    <property type="entry name" value="HAD_sf"/>
</dbReference>
<dbReference type="Gene3D" id="1.20.1440.100">
    <property type="entry name" value="SG protein - dephosphorylation function"/>
    <property type="match status" value="1"/>
</dbReference>
<accession>A0A7G1G2I1</accession>
<dbReference type="InterPro" id="IPR036412">
    <property type="entry name" value="HAD-like_sf"/>
</dbReference>
<dbReference type="GO" id="GO:0016787">
    <property type="term" value="F:hydrolase activity"/>
    <property type="evidence" value="ECO:0007669"/>
    <property type="project" value="UniProtKB-KW"/>
</dbReference>
<name>A0A7G1G2I1_9BACT</name>
<evidence type="ECO:0000256" key="3">
    <source>
        <dbReference type="ARBA" id="ARBA00022842"/>
    </source>
</evidence>
<sequence length="219" mass="25925">MKDYVAFFDMDHTILTTYAGRLYFKNFYNEGYINRWEILKLVPYPFLYKLGLINMEKITRKVSKKYKGMNRKEIFDFAEETYQKLVKSYIRQSMLDEIEFHKKNNGNLVIISASPRNLCQPIKDNLGFDDLICTELEFKDDIFTGNLGVYCYEENKVTLAENYCKKNGYTLKNAYFYSDSITDMPLLEKVKYPVCVGPDKKLKKMALKRNWKILDGDKK</sequence>
<dbReference type="NCBIfam" id="TIGR01490">
    <property type="entry name" value="HAD-SF-IB-hyp1"/>
    <property type="match status" value="1"/>
</dbReference>
<dbReference type="InParanoid" id="A0A7G1G2I1"/>
<organism evidence="4 5">
    <name type="scientific">Tepiditoga spiralis</name>
    <dbReference type="NCBI Taxonomy" id="2108365"/>
    <lineage>
        <taxon>Bacteria</taxon>
        <taxon>Thermotogati</taxon>
        <taxon>Thermotogota</taxon>
        <taxon>Thermotogae</taxon>
        <taxon>Petrotogales</taxon>
        <taxon>Petrotogaceae</taxon>
        <taxon>Tepiditoga</taxon>
    </lineage>
</organism>
<dbReference type="AlphaFoldDB" id="A0A7G1G2I1"/>
<dbReference type="PANTHER" id="PTHR43344:SF13">
    <property type="entry name" value="PHOSPHATASE RV3661-RELATED"/>
    <property type="match status" value="1"/>
</dbReference>
<proteinExistence type="predicted"/>